<reference evidence="2" key="2">
    <citation type="submission" date="2020-09" db="EMBL/GenBank/DDBJ databases">
        <authorList>
            <person name="Sun Q."/>
            <person name="Ohkuma M."/>
        </authorList>
    </citation>
    <scope>NUCLEOTIDE SEQUENCE</scope>
    <source>
        <strain evidence="2">JCM 5069</strain>
    </source>
</reference>
<dbReference type="AlphaFoldDB" id="A0A919KT57"/>
<dbReference type="Proteomes" id="UP000603708">
    <property type="component" value="Unassembled WGS sequence"/>
</dbReference>
<dbReference type="EMBL" id="BNCD01000002">
    <property type="protein sequence ID" value="GHH71604.1"/>
    <property type="molecule type" value="Genomic_DNA"/>
</dbReference>
<dbReference type="InterPro" id="IPR014347">
    <property type="entry name" value="Tautomerase/MIF_sf"/>
</dbReference>
<dbReference type="PANTHER" id="PTHR35530:SF2">
    <property type="entry name" value="BSL4019 PROTEIN"/>
    <property type="match status" value="1"/>
</dbReference>
<dbReference type="Gene3D" id="3.30.429.10">
    <property type="entry name" value="Macrophage Migration Inhibitory Factor"/>
    <property type="match status" value="1"/>
</dbReference>
<name>A0A919KT57_9ACTN</name>
<sequence>MPVYTVTTTRDVVTDEQKANLAVEITKIHSAVTGAPTSFVHVTFTELPEANVFSDGSPSRPLLIEGMTRAGRADSEKIRLAKDISTAAGRVTDIPESRILVMILDTPARFAVEGGRILPEPGAEDDWLDERDSD</sequence>
<accession>A0A919KT57</accession>
<feature type="domain" description="Tautomerase cis-CaaD-like" evidence="1">
    <location>
        <begin position="1"/>
        <end position="128"/>
    </location>
</feature>
<comment type="caution">
    <text evidence="2">The sequence shown here is derived from an EMBL/GenBank/DDBJ whole genome shotgun (WGS) entry which is preliminary data.</text>
</comment>
<evidence type="ECO:0000313" key="3">
    <source>
        <dbReference type="Proteomes" id="UP000603708"/>
    </source>
</evidence>
<gene>
    <name evidence="2" type="ORF">GCM10018793_07080</name>
</gene>
<dbReference type="SUPFAM" id="SSF55331">
    <property type="entry name" value="Tautomerase/MIF"/>
    <property type="match status" value="1"/>
</dbReference>
<evidence type="ECO:0000313" key="2">
    <source>
        <dbReference type="EMBL" id="GHH71604.1"/>
    </source>
</evidence>
<proteinExistence type="predicted"/>
<organism evidence="2 3">
    <name type="scientific">Streptomyces sulfonofaciens</name>
    <dbReference type="NCBI Taxonomy" id="68272"/>
    <lineage>
        <taxon>Bacteria</taxon>
        <taxon>Bacillati</taxon>
        <taxon>Actinomycetota</taxon>
        <taxon>Actinomycetes</taxon>
        <taxon>Kitasatosporales</taxon>
        <taxon>Streptomycetaceae</taxon>
        <taxon>Streptomyces</taxon>
    </lineage>
</organism>
<dbReference type="PANTHER" id="PTHR35530">
    <property type="entry name" value="TAUTOMERASE-RELATED"/>
    <property type="match status" value="1"/>
</dbReference>
<keyword evidence="3" id="KW-1185">Reference proteome</keyword>
<dbReference type="RefSeq" id="WP_189929393.1">
    <property type="nucleotide sequence ID" value="NZ_BNCD01000002.1"/>
</dbReference>
<protein>
    <submittedName>
        <fullName evidence="2">Tautomerase</fullName>
    </submittedName>
</protein>
<reference evidence="2" key="1">
    <citation type="journal article" date="2014" name="Int. J. Syst. Evol. Microbiol.">
        <title>Complete genome sequence of Corynebacterium casei LMG S-19264T (=DSM 44701T), isolated from a smear-ripened cheese.</title>
        <authorList>
            <consortium name="US DOE Joint Genome Institute (JGI-PGF)"/>
            <person name="Walter F."/>
            <person name="Albersmeier A."/>
            <person name="Kalinowski J."/>
            <person name="Ruckert C."/>
        </authorList>
    </citation>
    <scope>NUCLEOTIDE SEQUENCE</scope>
    <source>
        <strain evidence="2">JCM 5069</strain>
    </source>
</reference>
<dbReference type="Pfam" id="PF14832">
    <property type="entry name" value="Tautomerase_3"/>
    <property type="match status" value="1"/>
</dbReference>
<dbReference type="InterPro" id="IPR028116">
    <property type="entry name" value="Cis-CaaD-like"/>
</dbReference>
<evidence type="ECO:0000259" key="1">
    <source>
        <dbReference type="Pfam" id="PF14832"/>
    </source>
</evidence>